<sequence>MVYLGSDCSSWDPSALLSRVGVAFVFWGPALKLVVPGHLVCSLSLHLAHHLSGRKSESMMAETPILKKQLGSNTLVSSSPYHEWLTSSVLTTDAAPLGPNGSHKLEPTWSFALFILGLALSYHGAVWGPRLHDSIAQYVQQYWEPLSSAGACMALSMASYTSFTRAKVERRGRNHPFFGLRFGSAKG</sequence>
<dbReference type="Proteomes" id="UP001367508">
    <property type="component" value="Unassembled WGS sequence"/>
</dbReference>
<reference evidence="1 2" key="1">
    <citation type="submission" date="2024-01" db="EMBL/GenBank/DDBJ databases">
        <title>The genomes of 5 underutilized Papilionoideae crops provide insights into root nodulation and disease resistanc.</title>
        <authorList>
            <person name="Jiang F."/>
        </authorList>
    </citation>
    <scope>NUCLEOTIDE SEQUENCE [LARGE SCALE GENOMIC DNA]</scope>
    <source>
        <strain evidence="1">LVBAO_FW01</strain>
        <tissue evidence="1">Leaves</tissue>
    </source>
</reference>
<gene>
    <name evidence="1" type="ORF">VNO77_19623</name>
</gene>
<organism evidence="1 2">
    <name type="scientific">Canavalia gladiata</name>
    <name type="common">Sword bean</name>
    <name type="synonym">Dolichos gladiatus</name>
    <dbReference type="NCBI Taxonomy" id="3824"/>
    <lineage>
        <taxon>Eukaryota</taxon>
        <taxon>Viridiplantae</taxon>
        <taxon>Streptophyta</taxon>
        <taxon>Embryophyta</taxon>
        <taxon>Tracheophyta</taxon>
        <taxon>Spermatophyta</taxon>
        <taxon>Magnoliopsida</taxon>
        <taxon>eudicotyledons</taxon>
        <taxon>Gunneridae</taxon>
        <taxon>Pentapetalae</taxon>
        <taxon>rosids</taxon>
        <taxon>fabids</taxon>
        <taxon>Fabales</taxon>
        <taxon>Fabaceae</taxon>
        <taxon>Papilionoideae</taxon>
        <taxon>50 kb inversion clade</taxon>
        <taxon>NPAAA clade</taxon>
        <taxon>indigoferoid/millettioid clade</taxon>
        <taxon>Phaseoleae</taxon>
        <taxon>Canavalia</taxon>
    </lineage>
</organism>
<dbReference type="EMBL" id="JAYMYQ010000004">
    <property type="protein sequence ID" value="KAK7338987.1"/>
    <property type="molecule type" value="Genomic_DNA"/>
</dbReference>
<dbReference type="AlphaFoldDB" id="A0AAN9QKP0"/>
<keyword evidence="2" id="KW-1185">Reference proteome</keyword>
<protein>
    <submittedName>
        <fullName evidence="1">Uncharacterized protein</fullName>
    </submittedName>
</protein>
<name>A0AAN9QKP0_CANGL</name>
<comment type="caution">
    <text evidence="1">The sequence shown here is derived from an EMBL/GenBank/DDBJ whole genome shotgun (WGS) entry which is preliminary data.</text>
</comment>
<evidence type="ECO:0000313" key="1">
    <source>
        <dbReference type="EMBL" id="KAK7338987.1"/>
    </source>
</evidence>
<proteinExistence type="predicted"/>
<evidence type="ECO:0000313" key="2">
    <source>
        <dbReference type="Proteomes" id="UP001367508"/>
    </source>
</evidence>
<accession>A0AAN9QKP0</accession>